<dbReference type="EMBL" id="AK117710">
    <property type="protein sequence ID" value="BAC42361.1"/>
    <property type="molecule type" value="mRNA"/>
</dbReference>
<dbReference type="AlphaFoldDB" id="Q8GYD5"/>
<sequence>MVGNRSSSACNHRQLSKACIVTYLPHRLFSVSPGKSSQSFLLYITHRVVRCLSLRRFNRFLPIDD</sequence>
<name>Q8GYD5_ARATH</name>
<evidence type="ECO:0000313" key="1">
    <source>
        <dbReference type="EMBL" id="BAC42361.1"/>
    </source>
</evidence>
<reference evidence="1" key="1">
    <citation type="submission" date="2002-11" db="EMBL/GenBank/DDBJ databases">
        <title>Arabidopsis thaliana full-length cDNA.</title>
        <authorList>
            <person name="Seki M."/>
            <person name="Iida K."/>
            <person name="Satou M."/>
            <person name="Sakurai T."/>
            <person name="Akiyama K."/>
            <person name="Ishida J."/>
            <person name="Nakajima M."/>
            <person name="Enju A."/>
            <person name="Kamiya A."/>
            <person name="Narusaka M."/>
            <person name="Carninci P."/>
            <person name="Kawai J."/>
            <person name="Hayashizaki Y."/>
            <person name="Shinozaki K."/>
        </authorList>
    </citation>
    <scope>NUCLEOTIDE SEQUENCE</scope>
</reference>
<proteinExistence type="evidence at transcript level"/>
<organism evidence="1">
    <name type="scientific">Arabidopsis thaliana</name>
    <name type="common">Mouse-ear cress</name>
    <dbReference type="NCBI Taxonomy" id="3702"/>
    <lineage>
        <taxon>Eukaryota</taxon>
        <taxon>Viridiplantae</taxon>
        <taxon>Streptophyta</taxon>
        <taxon>Embryophyta</taxon>
        <taxon>Tracheophyta</taxon>
        <taxon>Spermatophyta</taxon>
        <taxon>Magnoliopsida</taxon>
        <taxon>eudicotyledons</taxon>
        <taxon>Gunneridae</taxon>
        <taxon>Pentapetalae</taxon>
        <taxon>rosids</taxon>
        <taxon>malvids</taxon>
        <taxon>Brassicales</taxon>
        <taxon>Brassicaceae</taxon>
        <taxon>Camelineae</taxon>
        <taxon>Arabidopsis</taxon>
    </lineage>
</organism>
<accession>Q8GYD5</accession>
<protein>
    <submittedName>
        <fullName evidence="1">Uncharacterized protein</fullName>
    </submittedName>
</protein>